<name>A0A914H7J4_GLORO</name>
<protein>
    <submittedName>
        <fullName evidence="3">Uncharacterized protein</fullName>
    </submittedName>
</protein>
<accession>A0A914H7J4</accession>
<keyword evidence="2" id="KW-1185">Reference proteome</keyword>
<dbReference type="Proteomes" id="UP000887572">
    <property type="component" value="Unplaced"/>
</dbReference>
<dbReference type="WBParaSite" id="Gr19_v10_g14441.t1">
    <property type="protein sequence ID" value="Gr19_v10_g14441.t1"/>
    <property type="gene ID" value="Gr19_v10_g14441"/>
</dbReference>
<evidence type="ECO:0000256" key="1">
    <source>
        <dbReference type="SAM" id="MobiDB-lite"/>
    </source>
</evidence>
<evidence type="ECO:0000313" key="3">
    <source>
        <dbReference type="WBParaSite" id="Gr19_v10_g14441.t1"/>
    </source>
</evidence>
<sequence>MMNQRRNTVPPSEDAIEKIKKVLNDPLPPSTTDKYAEMLNRLRKLNLGSEYDNFLKNLAKKFSTNYPPDNDDDGGGAGGASQYSTDNNDIARAAAQLFIVGQQNSEQADLMFLPSGAARNIFFLTRNAVGNFLSSDGQPRLLSMSNVMKEQQPLDLFFVRPHEAKVLSFIRPLESGTGPKAYGVIVMVVPEGATAEERRESFKKTQWAANRLNRAILKHYGVDSIEKLPCAQVLDLMEKHADAGRIQKDAWLDVTAVLNTEFPGDIPFGGFKVQQVQTRWKNLQQAGKEDAQKAKKYARGTGGGPEAPKISDSSAKVIEMFGSSASFSGVPGGAETGTWPCFAIYFFMSIFSPIVVRNF</sequence>
<reference evidence="3" key="1">
    <citation type="submission" date="2022-11" db="UniProtKB">
        <authorList>
            <consortium name="WormBaseParasite"/>
        </authorList>
    </citation>
    <scope>IDENTIFICATION</scope>
</reference>
<feature type="region of interest" description="Disordered" evidence="1">
    <location>
        <begin position="65"/>
        <end position="84"/>
    </location>
</feature>
<organism evidence="2 3">
    <name type="scientific">Globodera rostochiensis</name>
    <name type="common">Golden nematode worm</name>
    <name type="synonym">Heterodera rostochiensis</name>
    <dbReference type="NCBI Taxonomy" id="31243"/>
    <lineage>
        <taxon>Eukaryota</taxon>
        <taxon>Metazoa</taxon>
        <taxon>Ecdysozoa</taxon>
        <taxon>Nematoda</taxon>
        <taxon>Chromadorea</taxon>
        <taxon>Rhabditida</taxon>
        <taxon>Tylenchina</taxon>
        <taxon>Tylenchomorpha</taxon>
        <taxon>Tylenchoidea</taxon>
        <taxon>Heteroderidae</taxon>
        <taxon>Heteroderinae</taxon>
        <taxon>Globodera</taxon>
    </lineage>
</organism>
<proteinExistence type="predicted"/>
<feature type="region of interest" description="Disordered" evidence="1">
    <location>
        <begin position="291"/>
        <end position="310"/>
    </location>
</feature>
<dbReference type="AlphaFoldDB" id="A0A914H7J4"/>
<evidence type="ECO:0000313" key="2">
    <source>
        <dbReference type="Proteomes" id="UP000887572"/>
    </source>
</evidence>